<comment type="caution">
    <text evidence="1">The sequence shown here is derived from an EMBL/GenBank/DDBJ whole genome shotgun (WGS) entry which is preliminary data.</text>
</comment>
<name>A0A3N6PFK8_9CYAN</name>
<dbReference type="RefSeq" id="WP_124143356.1">
    <property type="nucleotide sequence ID" value="NZ_CAWOKI010000334.1"/>
</dbReference>
<keyword evidence="2" id="KW-1185">Reference proteome</keyword>
<dbReference type="AlphaFoldDB" id="A0A3N6PFK8"/>
<dbReference type="Proteomes" id="UP000269154">
    <property type="component" value="Unassembled WGS sequence"/>
</dbReference>
<accession>A0A3N6PFK8</accession>
<proteinExistence type="predicted"/>
<dbReference type="OrthoDB" id="5077820at2"/>
<reference evidence="1 2" key="1">
    <citation type="journal article" date="2018" name="ACS Chem. Biol.">
        <title>Ketoreductase domain dysfunction expands chemodiversity: malyngamide biosynthesis in the cyanobacterium Okeania hirsuta.</title>
        <authorList>
            <person name="Moss N.A."/>
            <person name="Leao T."/>
            <person name="Rankin M."/>
            <person name="McCullough T.M."/>
            <person name="Qu P."/>
            <person name="Korobeynikov A."/>
            <person name="Smith J.L."/>
            <person name="Gerwick L."/>
            <person name="Gerwick W.H."/>
        </authorList>
    </citation>
    <scope>NUCLEOTIDE SEQUENCE [LARGE SCALE GENOMIC DNA]</scope>
    <source>
        <strain evidence="1 2">PAB10Feb10-1</strain>
    </source>
</reference>
<evidence type="ECO:0000313" key="2">
    <source>
        <dbReference type="Proteomes" id="UP000269154"/>
    </source>
</evidence>
<protein>
    <recommendedName>
        <fullName evidence="3">DUF262 domain-containing protein</fullName>
    </recommendedName>
</protein>
<evidence type="ECO:0008006" key="3">
    <source>
        <dbReference type="Google" id="ProtNLM"/>
    </source>
</evidence>
<gene>
    <name evidence="1" type="ORF">D5R40_20755</name>
</gene>
<dbReference type="EMBL" id="RCBY01000134">
    <property type="protein sequence ID" value="RQH34484.1"/>
    <property type="molecule type" value="Genomic_DNA"/>
</dbReference>
<organism evidence="1 2">
    <name type="scientific">Okeania hirsuta</name>
    <dbReference type="NCBI Taxonomy" id="1458930"/>
    <lineage>
        <taxon>Bacteria</taxon>
        <taxon>Bacillati</taxon>
        <taxon>Cyanobacteriota</taxon>
        <taxon>Cyanophyceae</taxon>
        <taxon>Oscillatoriophycideae</taxon>
        <taxon>Oscillatoriales</taxon>
        <taxon>Microcoleaceae</taxon>
        <taxon>Okeania</taxon>
    </lineage>
</organism>
<sequence length="389" mass="44977">MTTNIDILKDERVNCYSVMIQLRVAEYLEMVEKVFNDRGGLEGQRDTLKTRTAIRIRKRMIEDLEKGAILPPIVLGVITSAEKLSNINKLDKDKLLNLINDNSENSISIIDGMQRTTALYDAQKDTNISVNKVRIEFWIASQVNSLIYRMLVLNTGQIPWNLRRQIETVFQANLKELKAKFPDIDIIKVDDQKKRKNSCQYQADKVIELFLVFGARKEKVDLQEKLADEFTRQDFIESVANPNFTNIFYEVIGCLADFDSALSAYEDTTKEGYFKKGKDLFRSHPACIGFVTSIALYVQGRPGNDYCLEKQNKRWSEIKNNANKLFEKVKEMKHSEIGDFLDFPTLNELISKKTGKSTNFERAFFLEAFKVLIEEDFDVKTMTPCWRAY</sequence>
<evidence type="ECO:0000313" key="1">
    <source>
        <dbReference type="EMBL" id="RQH34484.1"/>
    </source>
</evidence>